<protein>
    <submittedName>
        <fullName evidence="2">Uncharacterized protein</fullName>
    </submittedName>
</protein>
<name>X1AM24_9ZZZZ</name>
<accession>X1AM24</accession>
<proteinExistence type="predicted"/>
<evidence type="ECO:0000256" key="1">
    <source>
        <dbReference type="SAM" id="Phobius"/>
    </source>
</evidence>
<feature type="non-terminal residue" evidence="2">
    <location>
        <position position="61"/>
    </location>
</feature>
<comment type="caution">
    <text evidence="2">The sequence shown here is derived from an EMBL/GenBank/DDBJ whole genome shotgun (WGS) entry which is preliminary data.</text>
</comment>
<dbReference type="AlphaFoldDB" id="X1AM24"/>
<keyword evidence="1" id="KW-0472">Membrane</keyword>
<keyword evidence="1" id="KW-1133">Transmembrane helix</keyword>
<feature type="transmembrane region" description="Helical" evidence="1">
    <location>
        <begin position="31"/>
        <end position="51"/>
    </location>
</feature>
<reference evidence="2" key="1">
    <citation type="journal article" date="2014" name="Front. Microbiol.">
        <title>High frequency of phylogenetically diverse reductive dehalogenase-homologous genes in deep subseafloor sedimentary metagenomes.</title>
        <authorList>
            <person name="Kawai M."/>
            <person name="Futagami T."/>
            <person name="Toyoda A."/>
            <person name="Takaki Y."/>
            <person name="Nishi S."/>
            <person name="Hori S."/>
            <person name="Arai W."/>
            <person name="Tsubouchi T."/>
            <person name="Morono Y."/>
            <person name="Uchiyama I."/>
            <person name="Ito T."/>
            <person name="Fujiyama A."/>
            <person name="Inagaki F."/>
            <person name="Takami H."/>
        </authorList>
    </citation>
    <scope>NUCLEOTIDE SEQUENCE</scope>
    <source>
        <strain evidence="2">Expedition CK06-06</strain>
    </source>
</reference>
<keyword evidence="1" id="KW-0812">Transmembrane</keyword>
<sequence length="61" mass="6939">MSKVKKKPTRSPGGLSQEEIVFEKVIQFSGWIFLIALLMFLSAFFVFDMILDLIELTLNAS</sequence>
<organism evidence="2">
    <name type="scientific">marine sediment metagenome</name>
    <dbReference type="NCBI Taxonomy" id="412755"/>
    <lineage>
        <taxon>unclassified sequences</taxon>
        <taxon>metagenomes</taxon>
        <taxon>ecological metagenomes</taxon>
    </lineage>
</organism>
<gene>
    <name evidence="2" type="ORF">S01H4_36065</name>
</gene>
<evidence type="ECO:0000313" key="2">
    <source>
        <dbReference type="EMBL" id="GAG83654.1"/>
    </source>
</evidence>
<dbReference type="EMBL" id="BART01019238">
    <property type="protein sequence ID" value="GAG83654.1"/>
    <property type="molecule type" value="Genomic_DNA"/>
</dbReference>